<dbReference type="PANTHER" id="PTHR43201:SF5">
    <property type="entry name" value="MEDIUM-CHAIN ACYL-COA LIGASE ACSF2, MITOCHONDRIAL"/>
    <property type="match status" value="1"/>
</dbReference>
<evidence type="ECO:0000313" key="5">
    <source>
        <dbReference type="EMBL" id="PWI24246.1"/>
    </source>
</evidence>
<protein>
    <submittedName>
        <fullName evidence="5">Long-chain fatty acid--CoA ligase</fullName>
    </submittedName>
</protein>
<dbReference type="AlphaFoldDB" id="A0A2U3AI60"/>
<proteinExistence type="inferred from homology"/>
<evidence type="ECO:0000313" key="6">
    <source>
        <dbReference type="Proteomes" id="UP000245938"/>
    </source>
</evidence>
<accession>A0A2U3AI60</accession>
<dbReference type="Gene3D" id="3.40.50.980">
    <property type="match status" value="2"/>
</dbReference>
<name>A0A2U3AI60_9BACL</name>
<gene>
    <name evidence="5" type="ORF">DEX24_14615</name>
</gene>
<sequence length="524" mass="58081">MHEIEEITLFGRPGVKVYKNRPSTINDVFAAALLKRPNIIAIQSEKTALTYAELNLQSNQLANLLYIDFDIRKGQRVAAILANDVEFIITMLACSRLGAVMVPLNTRLTKPEITYQLKDSMPRVIICDDVQVEKVDRQIVPNLIVVGDETTDDSIPFSAIQSQSDTLVYFTTIIAEEDPLFLMYTSGTTGLPKGALVAHVNTIHVIMGLDGRFRKVSFMSSIVAVPMFHITGLVSQVLSTIYNAGTIYSMRQYQNDAYLDLILNHKVTNLTNIPTIYSMLATTQRFKESNFDCVITVGYGGAPTYRNTYDLLKTAFPTSNLHNSYGATETTSAATILPMSYEDAQAITVGIPFDTIDLKIVDGRGEEVATGEIGEVYLRGPTIIPAYWNNDEANEYGFKDGYWCSGDIGTVDQEGYVAILDRKKDMIIRGGENVYSIEVEDTLRKYPNVHAAAVIGQPDELFGESVKAFIVMAPGTTATEEELTAFCTESLAKFKIPTNYEFLDRMPMSASGKILKHTFKVSQK</sequence>
<dbReference type="SUPFAM" id="SSF56801">
    <property type="entry name" value="Acetyl-CoA synthetase-like"/>
    <property type="match status" value="1"/>
</dbReference>
<evidence type="ECO:0000256" key="2">
    <source>
        <dbReference type="ARBA" id="ARBA00022598"/>
    </source>
</evidence>
<dbReference type="PANTHER" id="PTHR43201">
    <property type="entry name" value="ACYL-COA SYNTHETASE"/>
    <property type="match status" value="1"/>
</dbReference>
<reference evidence="5 6" key="1">
    <citation type="submission" date="2018-05" db="EMBL/GenBank/DDBJ databases">
        <title>Kurthia sibirica genome sequence.</title>
        <authorList>
            <person name="Maclea K.S."/>
            <person name="Goen A.E."/>
        </authorList>
    </citation>
    <scope>NUCLEOTIDE SEQUENCE [LARGE SCALE GENOMIC DNA]</scope>
    <source>
        <strain evidence="5 6">ATCC 49154</strain>
    </source>
</reference>
<dbReference type="GO" id="GO:0006631">
    <property type="term" value="P:fatty acid metabolic process"/>
    <property type="evidence" value="ECO:0007669"/>
    <property type="project" value="TreeGrafter"/>
</dbReference>
<comment type="similarity">
    <text evidence="1">Belongs to the ATP-dependent AMP-binding enzyme family.</text>
</comment>
<dbReference type="EMBL" id="QFVR01000025">
    <property type="protein sequence ID" value="PWI24246.1"/>
    <property type="molecule type" value="Genomic_DNA"/>
</dbReference>
<evidence type="ECO:0000259" key="3">
    <source>
        <dbReference type="Pfam" id="PF00501"/>
    </source>
</evidence>
<dbReference type="Pfam" id="PF00501">
    <property type="entry name" value="AMP-binding"/>
    <property type="match status" value="1"/>
</dbReference>
<dbReference type="InterPro" id="IPR045851">
    <property type="entry name" value="AMP-bd_C_sf"/>
</dbReference>
<dbReference type="InterPro" id="IPR020845">
    <property type="entry name" value="AMP-binding_CS"/>
</dbReference>
<dbReference type="GO" id="GO:0031956">
    <property type="term" value="F:medium-chain fatty acid-CoA ligase activity"/>
    <property type="evidence" value="ECO:0007669"/>
    <property type="project" value="TreeGrafter"/>
</dbReference>
<dbReference type="Gene3D" id="2.30.38.10">
    <property type="entry name" value="Luciferase, Domain 3"/>
    <property type="match status" value="1"/>
</dbReference>
<dbReference type="OrthoDB" id="9765680at2"/>
<organism evidence="5 6">
    <name type="scientific">Kurthia sibirica</name>
    <dbReference type="NCBI Taxonomy" id="202750"/>
    <lineage>
        <taxon>Bacteria</taxon>
        <taxon>Bacillati</taxon>
        <taxon>Bacillota</taxon>
        <taxon>Bacilli</taxon>
        <taxon>Bacillales</taxon>
        <taxon>Caryophanaceae</taxon>
        <taxon>Kurthia</taxon>
    </lineage>
</organism>
<evidence type="ECO:0000259" key="4">
    <source>
        <dbReference type="Pfam" id="PF13193"/>
    </source>
</evidence>
<dbReference type="InterPro" id="IPR025110">
    <property type="entry name" value="AMP-bd_C"/>
</dbReference>
<keyword evidence="6" id="KW-1185">Reference proteome</keyword>
<dbReference type="Proteomes" id="UP000245938">
    <property type="component" value="Unassembled WGS sequence"/>
</dbReference>
<comment type="caution">
    <text evidence="5">The sequence shown here is derived from an EMBL/GenBank/DDBJ whole genome shotgun (WGS) entry which is preliminary data.</text>
</comment>
<keyword evidence="2 5" id="KW-0436">Ligase</keyword>
<dbReference type="InterPro" id="IPR000873">
    <property type="entry name" value="AMP-dep_synth/lig_dom"/>
</dbReference>
<feature type="domain" description="AMP-binding enzyme C-terminal" evidence="4">
    <location>
        <begin position="438"/>
        <end position="513"/>
    </location>
</feature>
<dbReference type="RefSeq" id="WP_109307157.1">
    <property type="nucleotide sequence ID" value="NZ_BJUF01000021.1"/>
</dbReference>
<dbReference type="PROSITE" id="PS00455">
    <property type="entry name" value="AMP_BINDING"/>
    <property type="match status" value="1"/>
</dbReference>
<feature type="domain" description="AMP-dependent synthetase/ligase" evidence="3">
    <location>
        <begin position="32"/>
        <end position="388"/>
    </location>
</feature>
<dbReference type="FunFam" id="3.30.300.30:FF:000008">
    <property type="entry name" value="2,3-dihydroxybenzoate-AMP ligase"/>
    <property type="match status" value="1"/>
</dbReference>
<evidence type="ECO:0000256" key="1">
    <source>
        <dbReference type="ARBA" id="ARBA00006432"/>
    </source>
</evidence>
<dbReference type="Gene3D" id="3.30.300.30">
    <property type="match status" value="1"/>
</dbReference>
<dbReference type="Pfam" id="PF13193">
    <property type="entry name" value="AMP-binding_C"/>
    <property type="match status" value="1"/>
</dbReference>